<dbReference type="eggNOG" id="COG0121">
    <property type="taxonomic scope" value="Bacteria"/>
</dbReference>
<dbReference type="RefSeq" id="WP_015868175.1">
    <property type="nucleotide sequence ID" value="NC_012785.1"/>
</dbReference>
<dbReference type="InterPro" id="IPR017932">
    <property type="entry name" value="GATase_2_dom"/>
</dbReference>
<sequence>MCRMVAIKAKKDVETKIYFEFLKSMAVDGIKNPHGDGFGVFYVSQDRAGILRDTASIWSTEYHPPKAWLSLFHARKASPGYKVNLNHVHPFIASIEEKTYVFAHNGTIHGISSENGQIDSQYYFSKILEKLQKMSPKEALLESAKEIEKERKFTSLTCFLSDFENIWAMKYCSDPEDSYHNLYYTEHNGVKILSSEPIQKYIDIDIKNFRELGNREVIVI</sequence>
<dbReference type="InterPro" id="IPR026869">
    <property type="entry name" value="EgtC-like"/>
</dbReference>
<gene>
    <name evidence="3" type="ordered locus">Kole_0802</name>
</gene>
<dbReference type="Proteomes" id="UP000002382">
    <property type="component" value="Chromosome"/>
</dbReference>
<accession>C5CG72</accession>
<evidence type="ECO:0000259" key="2">
    <source>
        <dbReference type="PROSITE" id="PS51278"/>
    </source>
</evidence>
<dbReference type="SUPFAM" id="SSF56235">
    <property type="entry name" value="N-terminal nucleophile aminohydrolases (Ntn hydrolases)"/>
    <property type="match status" value="1"/>
</dbReference>
<keyword evidence="4" id="KW-1185">Reference proteome</keyword>
<dbReference type="PANTHER" id="PTHR42824:SF1">
    <property type="entry name" value="GLUTAMINE AMIDOTRANSFERASE YAFJ-RELATED"/>
    <property type="match status" value="1"/>
</dbReference>
<name>C5CG72_KOSOT</name>
<proteinExistence type="predicted"/>
<evidence type="ECO:0000313" key="4">
    <source>
        <dbReference type="Proteomes" id="UP000002382"/>
    </source>
</evidence>
<evidence type="ECO:0000313" key="3">
    <source>
        <dbReference type="EMBL" id="ACR79513.1"/>
    </source>
</evidence>
<organism evidence="3 4">
    <name type="scientific">Kosmotoga olearia (strain ATCC BAA-1733 / DSM 21960 / TBF 19.5.1)</name>
    <dbReference type="NCBI Taxonomy" id="521045"/>
    <lineage>
        <taxon>Bacteria</taxon>
        <taxon>Thermotogati</taxon>
        <taxon>Thermotogota</taxon>
        <taxon>Thermotogae</taxon>
        <taxon>Kosmotogales</taxon>
        <taxon>Kosmotogaceae</taxon>
        <taxon>Kosmotoga</taxon>
    </lineage>
</organism>
<dbReference type="EMBL" id="CP001634">
    <property type="protein sequence ID" value="ACR79513.1"/>
    <property type="molecule type" value="Genomic_DNA"/>
</dbReference>
<evidence type="ECO:0000256" key="1">
    <source>
        <dbReference type="ARBA" id="ARBA00022962"/>
    </source>
</evidence>
<dbReference type="PROSITE" id="PS51278">
    <property type="entry name" value="GATASE_TYPE_2"/>
    <property type="match status" value="1"/>
</dbReference>
<reference evidence="3 4" key="2">
    <citation type="journal article" date="2011" name="J. Bacteriol.">
        <title>Genome Sequence of Kosmotoga olearia Strain TBF 19.5.1, a Thermophilic Bacterium with a Wide Growth Temperature Range, Isolated from the Troll B Oil Platform in the North Sea.</title>
        <authorList>
            <person name="Swithers K.S."/>
            <person name="Dipippo J.L."/>
            <person name="Bruce D.C."/>
            <person name="Detter C."/>
            <person name="Tapia R."/>
            <person name="Han S."/>
            <person name="Goodwin L.A."/>
            <person name="Han J."/>
            <person name="Woyke T."/>
            <person name="Pitluck S."/>
            <person name="Pennacchio L."/>
            <person name="Nolan M."/>
            <person name="Mikhailova N."/>
            <person name="Land M.L."/>
            <person name="Nesbo C.L."/>
            <person name="Gogarten J.P."/>
            <person name="Noll K.M."/>
        </authorList>
    </citation>
    <scope>NUCLEOTIDE SEQUENCE [LARGE SCALE GENOMIC DNA]</scope>
    <source>
        <strain evidence="4">ATCC BAA-1733 / DSM 21960 / TBF 19.5.1</strain>
    </source>
</reference>
<dbReference type="PANTHER" id="PTHR42824">
    <property type="entry name" value="GLUTAMINE AMIDOTRANSFERASE"/>
    <property type="match status" value="1"/>
</dbReference>
<keyword evidence="1 3" id="KW-0315">Glutamine amidotransferase</keyword>
<dbReference type="Pfam" id="PF13230">
    <property type="entry name" value="GATase_4"/>
    <property type="match status" value="1"/>
</dbReference>
<dbReference type="HOGENOM" id="CLU_105001_0_0_0"/>
<dbReference type="KEGG" id="kol:Kole_0802"/>
<dbReference type="Gene3D" id="3.60.20.10">
    <property type="entry name" value="Glutamine Phosphoribosylpyrophosphate, subunit 1, domain 1"/>
    <property type="match status" value="1"/>
</dbReference>
<dbReference type="AlphaFoldDB" id="C5CG72"/>
<reference evidence="3 4" key="1">
    <citation type="submission" date="2009-06" db="EMBL/GenBank/DDBJ databases">
        <title>Complete sequence of Thermotogales bacterium TBF 19.5.1.</title>
        <authorList>
            <consortium name="US DOE Joint Genome Institute"/>
            <person name="Lucas S."/>
            <person name="Copeland A."/>
            <person name="Lapidus A."/>
            <person name="Glavina del Rio T."/>
            <person name="Tice H."/>
            <person name="Bruce D."/>
            <person name="Goodwin L."/>
            <person name="Pitluck S."/>
            <person name="Chertkov O."/>
            <person name="Brettin T."/>
            <person name="Detter J.C."/>
            <person name="Han C."/>
            <person name="Schmutz J."/>
            <person name="Larimer F."/>
            <person name="Land M."/>
            <person name="Hauser L."/>
            <person name="Kyrpides N."/>
            <person name="Ovchinnikova G."/>
            <person name="Noll K."/>
        </authorList>
    </citation>
    <scope>NUCLEOTIDE SEQUENCE [LARGE SCALE GENOMIC DNA]</scope>
    <source>
        <strain evidence="4">ATCC BAA-1733 / DSM 21960 / TBF 19.5.1</strain>
    </source>
</reference>
<dbReference type="OrthoDB" id="43592at2"/>
<dbReference type="InterPro" id="IPR029055">
    <property type="entry name" value="Ntn_hydrolases_N"/>
</dbReference>
<protein>
    <submittedName>
        <fullName evidence="3">Glutamine amidotransferase-like protein</fullName>
    </submittedName>
</protein>
<feature type="domain" description="Glutamine amidotransferase type-2" evidence="2">
    <location>
        <begin position="2"/>
        <end position="220"/>
    </location>
</feature>